<keyword evidence="1" id="KW-0805">Transcription regulation</keyword>
<dbReference type="Pfam" id="PF13377">
    <property type="entry name" value="Peripla_BP_3"/>
    <property type="match status" value="1"/>
</dbReference>
<dbReference type="PANTHER" id="PTHR30146">
    <property type="entry name" value="LACI-RELATED TRANSCRIPTIONAL REPRESSOR"/>
    <property type="match status" value="1"/>
</dbReference>
<evidence type="ECO:0000256" key="1">
    <source>
        <dbReference type="ARBA" id="ARBA00023015"/>
    </source>
</evidence>
<evidence type="ECO:0000256" key="3">
    <source>
        <dbReference type="ARBA" id="ARBA00023163"/>
    </source>
</evidence>
<dbReference type="SMART" id="SM00354">
    <property type="entry name" value="HTH_LACI"/>
    <property type="match status" value="1"/>
</dbReference>
<dbReference type="GO" id="GO:0003677">
    <property type="term" value="F:DNA binding"/>
    <property type="evidence" value="ECO:0007669"/>
    <property type="project" value="UniProtKB-KW"/>
</dbReference>
<evidence type="ECO:0000313" key="6">
    <source>
        <dbReference type="Proteomes" id="UP001239626"/>
    </source>
</evidence>
<dbReference type="CDD" id="cd01392">
    <property type="entry name" value="HTH_LacI"/>
    <property type="match status" value="1"/>
</dbReference>
<dbReference type="Gene3D" id="1.10.260.40">
    <property type="entry name" value="lambda repressor-like DNA-binding domains"/>
    <property type="match status" value="1"/>
</dbReference>
<dbReference type="InterPro" id="IPR046335">
    <property type="entry name" value="LacI/GalR-like_sensor"/>
</dbReference>
<accession>A0ABU0EAM4</accession>
<proteinExistence type="predicted"/>
<dbReference type="SUPFAM" id="SSF53822">
    <property type="entry name" value="Periplasmic binding protein-like I"/>
    <property type="match status" value="1"/>
</dbReference>
<dbReference type="Pfam" id="PF00356">
    <property type="entry name" value="LacI"/>
    <property type="match status" value="1"/>
</dbReference>
<dbReference type="EMBL" id="JAUSVB010000001">
    <property type="protein sequence ID" value="MDQ0372312.1"/>
    <property type="molecule type" value="Genomic_DNA"/>
</dbReference>
<sequence length="350" mass="36499">MTLQTIADRVGVSRMTVSNAFSRPDQLSAEMRRTILAAAADLGYVGPDPSARALARGTTGAVGVLLTESVGTAFLDPMAAAFFGAVAEELAPTGMAVVLLPSIGSEGMIPARDIPMDGALVYGCAGDYPAVDWLVKRRLPLVFIDGDPVDGASSVLLDERQGSRLGAQHLLDLGHRRIGILTMNPDAPPGWAPDAASVGSNFVARERQAGWVEALGEAGVTPVVMQVHDNVEPDVSEGARALLAGPDRPTAVLCFSDLMAAAVVHAAEDAGLRVPDDISVVGFDDSPLSRRLRPALTTVHQDFDAKGKAAAHALTSSIARFRAGDAPAPEQHRILVDLVVRDSTAPPPST</sequence>
<keyword evidence="3" id="KW-0804">Transcription</keyword>
<dbReference type="PROSITE" id="PS50932">
    <property type="entry name" value="HTH_LACI_2"/>
    <property type="match status" value="1"/>
</dbReference>
<keyword evidence="6" id="KW-1185">Reference proteome</keyword>
<dbReference type="Proteomes" id="UP001239626">
    <property type="component" value="Unassembled WGS sequence"/>
</dbReference>
<dbReference type="InterPro" id="IPR010982">
    <property type="entry name" value="Lambda_DNA-bd_dom_sf"/>
</dbReference>
<reference evidence="5 6" key="1">
    <citation type="submission" date="2023-07" db="EMBL/GenBank/DDBJ databases">
        <title>Sorghum-associated microbial communities from plants grown in Nebraska, USA.</title>
        <authorList>
            <person name="Schachtman D."/>
        </authorList>
    </citation>
    <scope>NUCLEOTIDE SEQUENCE [LARGE SCALE GENOMIC DNA]</scope>
    <source>
        <strain evidence="5 6">BE332</strain>
    </source>
</reference>
<dbReference type="Gene3D" id="3.40.50.2300">
    <property type="match status" value="2"/>
</dbReference>
<dbReference type="CDD" id="cd06279">
    <property type="entry name" value="PBP1_LacI-like"/>
    <property type="match status" value="1"/>
</dbReference>
<dbReference type="PANTHER" id="PTHR30146:SF138">
    <property type="entry name" value="TRANSCRIPTIONAL REGULATORY PROTEIN"/>
    <property type="match status" value="1"/>
</dbReference>
<comment type="caution">
    <text evidence="5">The sequence shown here is derived from an EMBL/GenBank/DDBJ whole genome shotgun (WGS) entry which is preliminary data.</text>
</comment>
<organism evidence="5 6">
    <name type="scientific">Cellulomonas humilata</name>
    <dbReference type="NCBI Taxonomy" id="144055"/>
    <lineage>
        <taxon>Bacteria</taxon>
        <taxon>Bacillati</taxon>
        <taxon>Actinomycetota</taxon>
        <taxon>Actinomycetes</taxon>
        <taxon>Micrococcales</taxon>
        <taxon>Cellulomonadaceae</taxon>
        <taxon>Cellulomonas</taxon>
    </lineage>
</organism>
<feature type="domain" description="HTH lacI-type" evidence="4">
    <location>
        <begin position="1"/>
        <end position="56"/>
    </location>
</feature>
<keyword evidence="2 5" id="KW-0238">DNA-binding</keyword>
<evidence type="ECO:0000313" key="5">
    <source>
        <dbReference type="EMBL" id="MDQ0372312.1"/>
    </source>
</evidence>
<name>A0ABU0EAM4_9CELL</name>
<gene>
    <name evidence="5" type="ORF">J2X26_000609</name>
</gene>
<dbReference type="RefSeq" id="WP_307489728.1">
    <property type="nucleotide sequence ID" value="NZ_JAUSVB010000001.1"/>
</dbReference>
<evidence type="ECO:0000256" key="2">
    <source>
        <dbReference type="ARBA" id="ARBA00023125"/>
    </source>
</evidence>
<dbReference type="InterPro" id="IPR000843">
    <property type="entry name" value="HTH_LacI"/>
</dbReference>
<dbReference type="InterPro" id="IPR028082">
    <property type="entry name" value="Peripla_BP_I"/>
</dbReference>
<evidence type="ECO:0000259" key="4">
    <source>
        <dbReference type="PROSITE" id="PS50932"/>
    </source>
</evidence>
<protein>
    <submittedName>
        <fullName evidence="5">DNA-binding LacI/PurR family transcriptional regulator</fullName>
    </submittedName>
</protein>
<dbReference type="SUPFAM" id="SSF47413">
    <property type="entry name" value="lambda repressor-like DNA-binding domains"/>
    <property type="match status" value="1"/>
</dbReference>